<gene>
    <name evidence="6" type="ORF">WICANDRAFT_35033</name>
</gene>
<evidence type="ECO:0000256" key="1">
    <source>
        <dbReference type="ARBA" id="ARBA00004123"/>
    </source>
</evidence>
<feature type="region of interest" description="Disordered" evidence="5">
    <location>
        <begin position="176"/>
        <end position="198"/>
    </location>
</feature>
<dbReference type="RefSeq" id="XP_019036878.1">
    <property type="nucleotide sequence ID" value="XM_019182264.1"/>
</dbReference>
<name>A0A1E3NWX8_WICAA</name>
<dbReference type="Proteomes" id="UP000094112">
    <property type="component" value="Unassembled WGS sequence"/>
</dbReference>
<protein>
    <recommendedName>
        <fullName evidence="8">Ribosomal RNA-processing protein 1</fullName>
    </recommendedName>
</protein>
<evidence type="ECO:0000256" key="5">
    <source>
        <dbReference type="SAM" id="MobiDB-lite"/>
    </source>
</evidence>
<accession>A0A1E3NWX8</accession>
<feature type="compositionally biased region" description="Acidic residues" evidence="5">
    <location>
        <begin position="178"/>
        <end position="191"/>
    </location>
</feature>
<dbReference type="EMBL" id="KV454213">
    <property type="protein sequence ID" value="ODQ57671.1"/>
    <property type="molecule type" value="Genomic_DNA"/>
</dbReference>
<evidence type="ECO:0000313" key="7">
    <source>
        <dbReference type="Proteomes" id="UP000094112"/>
    </source>
</evidence>
<proteinExistence type="inferred from homology"/>
<dbReference type="PANTHER" id="PTHR13026">
    <property type="entry name" value="NNP-1 PROTEIN NOVEL NUCLEAR PROTEIN 1 NOP52"/>
    <property type="match status" value="1"/>
</dbReference>
<sequence>MSNNIQTSSFVKKLAANDRPTRTKALEALQKFLSHPRKLPLLEYEKLWKGLYYSMWFSDRPRPQQRLARDLSSLFDIIPKQNWKLFNESWWVIICKEWPHIDHWRLDKFLMLVRFNLNAMFARLEKEEWDDEMVEQFLQVLKKIPLSGDKKIPNGIPFHIIDIYVDELEKVVFKDVEEKDEDEEDEDDEQDDINKRKQDIIDSTPVGELISVFDELSKEAAYKTLREKIRDEVLKDDRLKQWGVVEVVEEENDESEEDTEDDQNEDSEDEWNGFD</sequence>
<keyword evidence="3" id="KW-0698">rRNA processing</keyword>
<dbReference type="STRING" id="683960.A0A1E3NWX8"/>
<dbReference type="OrthoDB" id="2019504at2759"/>
<dbReference type="Pfam" id="PF05997">
    <property type="entry name" value="Nop52"/>
    <property type="match status" value="1"/>
</dbReference>
<evidence type="ECO:0000313" key="6">
    <source>
        <dbReference type="EMBL" id="ODQ57671.1"/>
    </source>
</evidence>
<reference evidence="6 7" key="1">
    <citation type="journal article" date="2016" name="Proc. Natl. Acad. Sci. U.S.A.">
        <title>Comparative genomics of biotechnologically important yeasts.</title>
        <authorList>
            <person name="Riley R."/>
            <person name="Haridas S."/>
            <person name="Wolfe K.H."/>
            <person name="Lopes M.R."/>
            <person name="Hittinger C.T."/>
            <person name="Goeker M."/>
            <person name="Salamov A.A."/>
            <person name="Wisecaver J.H."/>
            <person name="Long T.M."/>
            <person name="Calvey C.H."/>
            <person name="Aerts A.L."/>
            <person name="Barry K.W."/>
            <person name="Choi C."/>
            <person name="Clum A."/>
            <person name="Coughlan A.Y."/>
            <person name="Deshpande S."/>
            <person name="Douglass A.P."/>
            <person name="Hanson S.J."/>
            <person name="Klenk H.-P."/>
            <person name="LaButti K.M."/>
            <person name="Lapidus A."/>
            <person name="Lindquist E.A."/>
            <person name="Lipzen A.M."/>
            <person name="Meier-Kolthoff J.P."/>
            <person name="Ohm R.A."/>
            <person name="Otillar R.P."/>
            <person name="Pangilinan J.L."/>
            <person name="Peng Y."/>
            <person name="Rokas A."/>
            <person name="Rosa C.A."/>
            <person name="Scheuner C."/>
            <person name="Sibirny A.A."/>
            <person name="Slot J.C."/>
            <person name="Stielow J.B."/>
            <person name="Sun H."/>
            <person name="Kurtzman C.P."/>
            <person name="Blackwell M."/>
            <person name="Grigoriev I.V."/>
            <person name="Jeffries T.W."/>
        </authorList>
    </citation>
    <scope>NUCLEOTIDE SEQUENCE [LARGE SCALE GENOMIC DNA]</scope>
    <source>
        <strain evidence="7">ATCC 58044 / CBS 1984 / NCYC 433 / NRRL Y-366-8</strain>
    </source>
</reference>
<dbReference type="AlphaFoldDB" id="A0A1E3NWX8"/>
<evidence type="ECO:0000256" key="4">
    <source>
        <dbReference type="ARBA" id="ARBA00023242"/>
    </source>
</evidence>
<feature type="compositionally biased region" description="Acidic residues" evidence="5">
    <location>
        <begin position="247"/>
        <end position="275"/>
    </location>
</feature>
<dbReference type="GeneID" id="30199510"/>
<feature type="region of interest" description="Disordered" evidence="5">
    <location>
        <begin position="245"/>
        <end position="275"/>
    </location>
</feature>
<dbReference type="PANTHER" id="PTHR13026:SF0">
    <property type="entry name" value="RIBOSOMAL RNA PROCESSING 1B"/>
    <property type="match status" value="1"/>
</dbReference>
<dbReference type="GO" id="GO:0030688">
    <property type="term" value="C:preribosome, small subunit precursor"/>
    <property type="evidence" value="ECO:0007669"/>
    <property type="project" value="InterPro"/>
</dbReference>
<organism evidence="6 7">
    <name type="scientific">Wickerhamomyces anomalus (strain ATCC 58044 / CBS 1984 / NCYC 433 / NRRL Y-366-8)</name>
    <name type="common">Yeast</name>
    <name type="synonym">Hansenula anomala</name>
    <dbReference type="NCBI Taxonomy" id="683960"/>
    <lineage>
        <taxon>Eukaryota</taxon>
        <taxon>Fungi</taxon>
        <taxon>Dikarya</taxon>
        <taxon>Ascomycota</taxon>
        <taxon>Saccharomycotina</taxon>
        <taxon>Saccharomycetes</taxon>
        <taxon>Phaffomycetales</taxon>
        <taxon>Wickerhamomycetaceae</taxon>
        <taxon>Wickerhamomyces</taxon>
    </lineage>
</organism>
<keyword evidence="4" id="KW-0539">Nucleus</keyword>
<comment type="subcellular location">
    <subcellularLocation>
        <location evidence="1">Nucleus</location>
    </subcellularLocation>
</comment>
<dbReference type="GO" id="GO:0030687">
    <property type="term" value="C:preribosome, large subunit precursor"/>
    <property type="evidence" value="ECO:0007669"/>
    <property type="project" value="EnsemblFungi"/>
</dbReference>
<dbReference type="GO" id="GO:0005634">
    <property type="term" value="C:nucleus"/>
    <property type="evidence" value="ECO:0007669"/>
    <property type="project" value="UniProtKB-SubCell"/>
</dbReference>
<keyword evidence="7" id="KW-1185">Reference proteome</keyword>
<comment type="similarity">
    <text evidence="2">Belongs to the RRP1 family.</text>
</comment>
<evidence type="ECO:0000256" key="3">
    <source>
        <dbReference type="ARBA" id="ARBA00022552"/>
    </source>
</evidence>
<dbReference type="GO" id="GO:0006364">
    <property type="term" value="P:rRNA processing"/>
    <property type="evidence" value="ECO:0007669"/>
    <property type="project" value="UniProtKB-KW"/>
</dbReference>
<evidence type="ECO:0008006" key="8">
    <source>
        <dbReference type="Google" id="ProtNLM"/>
    </source>
</evidence>
<dbReference type="InterPro" id="IPR010301">
    <property type="entry name" value="RRP1"/>
</dbReference>
<evidence type="ECO:0000256" key="2">
    <source>
        <dbReference type="ARBA" id="ARBA00006374"/>
    </source>
</evidence>